<dbReference type="Gene3D" id="3.40.50.720">
    <property type="entry name" value="NAD(P)-binding Rossmann-like Domain"/>
    <property type="match status" value="1"/>
</dbReference>
<gene>
    <name evidence="3" type="ORF">SAMN05421819_3466</name>
</gene>
<dbReference type="PANTHER" id="PTHR43639">
    <property type="entry name" value="OXIDOREDUCTASE, SHORT-CHAIN DEHYDROGENASE/REDUCTASE FAMILY (AFU_ORTHOLOGUE AFUA_5G02870)"/>
    <property type="match status" value="1"/>
</dbReference>
<dbReference type="PRINTS" id="PR00081">
    <property type="entry name" value="GDHRDH"/>
</dbReference>
<dbReference type="AlphaFoldDB" id="A0A1H6B2G0"/>
<dbReference type="InterPro" id="IPR036291">
    <property type="entry name" value="NAD(P)-bd_dom_sf"/>
</dbReference>
<dbReference type="Proteomes" id="UP000236728">
    <property type="component" value="Unassembled WGS sequence"/>
</dbReference>
<keyword evidence="4" id="KW-1185">Reference proteome</keyword>
<dbReference type="OrthoDB" id="9803333at2"/>
<dbReference type="InterPro" id="IPR002347">
    <property type="entry name" value="SDR_fam"/>
</dbReference>
<accession>A0A1H6B2G0</accession>
<protein>
    <submittedName>
        <fullName evidence="3">3-oxoacyl-[acyl-carrier protein] reductase</fullName>
    </submittedName>
</protein>
<name>A0A1H6B2G0_9BACT</name>
<sequence>MPTLTNKVALVTGASTGIGAAIAIALAAAGASVVVNYAHSQADADNVVATIASAGGHAIAVQADVSIASECQALVSAVLSKYARLDILVNNAGIYRYAPLEAITEADFHAHFNLNVLGTLLVTKAASPHFTSGASVINIGSSITRENPPSSAVYSATKASINAITGVLSKELGPRGIRVNSINPGMVDVPRRRDQLNALETRVTGLIARTPLGRIGQPNDIAPVAVFLASDDAHWITGELIHVSGGL</sequence>
<reference evidence="3 4" key="1">
    <citation type="submission" date="2016-10" db="EMBL/GenBank/DDBJ databases">
        <authorList>
            <person name="de Groot N.N."/>
        </authorList>
    </citation>
    <scope>NUCLEOTIDE SEQUENCE [LARGE SCALE GENOMIC DNA]</scope>
    <source>
        <strain evidence="3 4">DSM 22489</strain>
    </source>
</reference>
<dbReference type="EMBL" id="FNVA01000006">
    <property type="protein sequence ID" value="SEG55061.1"/>
    <property type="molecule type" value="Genomic_DNA"/>
</dbReference>
<keyword evidence="2" id="KW-0560">Oxidoreductase</keyword>
<comment type="similarity">
    <text evidence="1">Belongs to the short-chain dehydrogenases/reductases (SDR) family.</text>
</comment>
<dbReference type="PRINTS" id="PR00080">
    <property type="entry name" value="SDRFAMILY"/>
</dbReference>
<dbReference type="PROSITE" id="PS00061">
    <property type="entry name" value="ADH_SHORT"/>
    <property type="match status" value="1"/>
</dbReference>
<dbReference type="FunFam" id="3.40.50.720:FF:000084">
    <property type="entry name" value="Short-chain dehydrogenase reductase"/>
    <property type="match status" value="1"/>
</dbReference>
<dbReference type="SUPFAM" id="SSF51735">
    <property type="entry name" value="NAD(P)-binding Rossmann-fold domains"/>
    <property type="match status" value="1"/>
</dbReference>
<organism evidence="3 4">
    <name type="scientific">Bryocella elongata</name>
    <dbReference type="NCBI Taxonomy" id="863522"/>
    <lineage>
        <taxon>Bacteria</taxon>
        <taxon>Pseudomonadati</taxon>
        <taxon>Acidobacteriota</taxon>
        <taxon>Terriglobia</taxon>
        <taxon>Terriglobales</taxon>
        <taxon>Acidobacteriaceae</taxon>
        <taxon>Bryocella</taxon>
    </lineage>
</organism>
<dbReference type="NCBIfam" id="NF005559">
    <property type="entry name" value="PRK07231.1"/>
    <property type="match status" value="1"/>
</dbReference>
<evidence type="ECO:0000313" key="4">
    <source>
        <dbReference type="Proteomes" id="UP000236728"/>
    </source>
</evidence>
<dbReference type="GO" id="GO:0016491">
    <property type="term" value="F:oxidoreductase activity"/>
    <property type="evidence" value="ECO:0007669"/>
    <property type="project" value="UniProtKB-KW"/>
</dbReference>
<evidence type="ECO:0000256" key="2">
    <source>
        <dbReference type="ARBA" id="ARBA00023002"/>
    </source>
</evidence>
<dbReference type="RefSeq" id="WP_103934325.1">
    <property type="nucleotide sequence ID" value="NZ_FNVA01000006.1"/>
</dbReference>
<proteinExistence type="inferred from homology"/>
<evidence type="ECO:0000313" key="3">
    <source>
        <dbReference type="EMBL" id="SEG55061.1"/>
    </source>
</evidence>
<evidence type="ECO:0000256" key="1">
    <source>
        <dbReference type="ARBA" id="ARBA00006484"/>
    </source>
</evidence>
<dbReference type="PANTHER" id="PTHR43639:SF1">
    <property type="entry name" value="SHORT-CHAIN DEHYDROGENASE_REDUCTASE FAMILY PROTEIN"/>
    <property type="match status" value="1"/>
</dbReference>
<dbReference type="InterPro" id="IPR020904">
    <property type="entry name" value="Sc_DH/Rdtase_CS"/>
</dbReference>
<dbReference type="Pfam" id="PF13561">
    <property type="entry name" value="adh_short_C2"/>
    <property type="match status" value="1"/>
</dbReference>